<organism evidence="3 4">
    <name type="scientific">Alsobacter ponti</name>
    <dbReference type="NCBI Taxonomy" id="2962936"/>
    <lineage>
        <taxon>Bacteria</taxon>
        <taxon>Pseudomonadati</taxon>
        <taxon>Pseudomonadota</taxon>
        <taxon>Alphaproteobacteria</taxon>
        <taxon>Hyphomicrobiales</taxon>
        <taxon>Alsobacteraceae</taxon>
        <taxon>Alsobacter</taxon>
    </lineage>
</organism>
<reference evidence="3 4" key="1">
    <citation type="submission" date="2022-07" db="EMBL/GenBank/DDBJ databases">
        <authorList>
            <person name="Li W.-J."/>
            <person name="Deng Q.-Q."/>
        </authorList>
    </citation>
    <scope>NUCLEOTIDE SEQUENCE [LARGE SCALE GENOMIC DNA]</scope>
    <source>
        <strain evidence="3 4">SYSU M60028</strain>
    </source>
</reference>
<dbReference type="Proteomes" id="UP001205890">
    <property type="component" value="Unassembled WGS sequence"/>
</dbReference>
<feature type="region of interest" description="Disordered" evidence="1">
    <location>
        <begin position="24"/>
        <end position="74"/>
    </location>
</feature>
<gene>
    <name evidence="3" type="ORF">NK718_20740</name>
</gene>
<evidence type="ECO:0000313" key="3">
    <source>
        <dbReference type="EMBL" id="MCP8940959.1"/>
    </source>
</evidence>
<feature type="chain" id="PRO_5047175318" evidence="2">
    <location>
        <begin position="23"/>
        <end position="74"/>
    </location>
</feature>
<evidence type="ECO:0000256" key="2">
    <source>
        <dbReference type="SAM" id="SignalP"/>
    </source>
</evidence>
<protein>
    <submittedName>
        <fullName evidence="3">Uncharacterized protein</fullName>
    </submittedName>
</protein>
<evidence type="ECO:0000256" key="1">
    <source>
        <dbReference type="SAM" id="MobiDB-lite"/>
    </source>
</evidence>
<keyword evidence="4" id="KW-1185">Reference proteome</keyword>
<comment type="caution">
    <text evidence="3">The sequence shown here is derived from an EMBL/GenBank/DDBJ whole genome shotgun (WGS) entry which is preliminary data.</text>
</comment>
<accession>A0ABT1LHQ1</accession>
<keyword evidence="2" id="KW-0732">Signal</keyword>
<name>A0ABT1LHQ1_9HYPH</name>
<dbReference type="EMBL" id="JANCLU010000031">
    <property type="protein sequence ID" value="MCP8940959.1"/>
    <property type="molecule type" value="Genomic_DNA"/>
</dbReference>
<evidence type="ECO:0000313" key="4">
    <source>
        <dbReference type="Proteomes" id="UP001205890"/>
    </source>
</evidence>
<proteinExistence type="predicted"/>
<feature type="compositionally biased region" description="Low complexity" evidence="1">
    <location>
        <begin position="30"/>
        <end position="55"/>
    </location>
</feature>
<feature type="signal peptide" evidence="2">
    <location>
        <begin position="1"/>
        <end position="22"/>
    </location>
</feature>
<sequence length="74" mass="7524">MRIPQLAAFAAVLALSAGHALAQDTATTRPAQETAAPAKPQEAAPAQTPAAAQPADLIMEDPNNCFEEGPAKTS</sequence>
<dbReference type="RefSeq" id="WP_254746295.1">
    <property type="nucleotide sequence ID" value="NZ_JANCLU010000031.1"/>
</dbReference>